<feature type="domain" description="PIN" evidence="12">
    <location>
        <begin position="62"/>
        <end position="184"/>
    </location>
</feature>
<dbReference type="Pfam" id="PF13638">
    <property type="entry name" value="PIN_4"/>
    <property type="match status" value="1"/>
</dbReference>
<dbReference type="PROSITE" id="PS01175">
    <property type="entry name" value="RIBONUCLEASE_II"/>
    <property type="match status" value="1"/>
</dbReference>
<comment type="similarity">
    <text evidence="2 10">Belongs to the RNR ribonuclease family.</text>
</comment>
<keyword evidence="4" id="KW-0540">Nuclease</keyword>
<dbReference type="EMBL" id="CALNXI010002899">
    <property type="protein sequence ID" value="CAH3191340.1"/>
    <property type="molecule type" value="Genomic_DNA"/>
</dbReference>
<dbReference type="Pfam" id="PF17216">
    <property type="entry name" value="Rrp44_CSD1"/>
    <property type="match status" value="1"/>
</dbReference>
<dbReference type="Gene3D" id="3.40.50.1010">
    <property type="entry name" value="5'-nuclease"/>
    <property type="match status" value="1"/>
</dbReference>
<dbReference type="Pfam" id="PF17215">
    <property type="entry name" value="Rrp44_S1"/>
    <property type="match status" value="1"/>
</dbReference>
<keyword evidence="7" id="KW-0269">Exonuclease</keyword>
<dbReference type="SMART" id="SM00955">
    <property type="entry name" value="RNB"/>
    <property type="match status" value="1"/>
</dbReference>
<dbReference type="InterPro" id="IPR001900">
    <property type="entry name" value="RNase_II/R"/>
</dbReference>
<proteinExistence type="inferred from homology"/>
<accession>A0ABN8SLK5</accession>
<evidence type="ECO:0000256" key="8">
    <source>
        <dbReference type="ARBA" id="ARBA00022884"/>
    </source>
</evidence>
<dbReference type="InterPro" id="IPR029060">
    <property type="entry name" value="PIN-like_dom_sf"/>
</dbReference>
<dbReference type="CDD" id="cd09862">
    <property type="entry name" value="PIN_Rrp44-like"/>
    <property type="match status" value="1"/>
</dbReference>
<name>A0ABN8SLK5_9CNID</name>
<dbReference type="InterPro" id="IPR050180">
    <property type="entry name" value="RNR_Ribonuclease"/>
</dbReference>
<evidence type="ECO:0000259" key="13">
    <source>
        <dbReference type="SMART" id="SM00955"/>
    </source>
</evidence>
<evidence type="ECO:0000256" key="1">
    <source>
        <dbReference type="ARBA" id="ARBA00004123"/>
    </source>
</evidence>
<dbReference type="Pfam" id="PF17849">
    <property type="entry name" value="OB_Dis3"/>
    <property type="match status" value="1"/>
</dbReference>
<evidence type="ECO:0000313" key="15">
    <source>
        <dbReference type="Proteomes" id="UP001159427"/>
    </source>
</evidence>
<dbReference type="InterPro" id="IPR002716">
    <property type="entry name" value="PIN_dom"/>
</dbReference>
<evidence type="ECO:0000256" key="3">
    <source>
        <dbReference type="ARBA" id="ARBA00022552"/>
    </source>
</evidence>
<evidence type="ECO:0000256" key="7">
    <source>
        <dbReference type="ARBA" id="ARBA00022839"/>
    </source>
</evidence>
<evidence type="ECO:0000256" key="4">
    <source>
        <dbReference type="ARBA" id="ARBA00022722"/>
    </source>
</evidence>
<dbReference type="InterPro" id="IPR041505">
    <property type="entry name" value="Dis3_CSD2"/>
</dbReference>
<keyword evidence="5" id="KW-0378">Hydrolase</keyword>
<evidence type="ECO:0000256" key="11">
    <source>
        <dbReference type="SAM" id="MobiDB-lite"/>
    </source>
</evidence>
<dbReference type="SUPFAM" id="SSF50249">
    <property type="entry name" value="Nucleic acid-binding proteins"/>
    <property type="match status" value="3"/>
</dbReference>
<evidence type="ECO:0000256" key="5">
    <source>
        <dbReference type="ARBA" id="ARBA00022801"/>
    </source>
</evidence>
<dbReference type="InterPro" id="IPR012340">
    <property type="entry name" value="NA-bd_OB-fold"/>
</dbReference>
<keyword evidence="6" id="KW-0271">Exosome</keyword>
<evidence type="ECO:0008006" key="16">
    <source>
        <dbReference type="Google" id="ProtNLM"/>
    </source>
</evidence>
<comment type="subcellular location">
    <subcellularLocation>
        <location evidence="1">Nucleus</location>
    </subcellularLocation>
</comment>
<dbReference type="SUPFAM" id="SSF88723">
    <property type="entry name" value="PIN domain-like"/>
    <property type="match status" value="1"/>
</dbReference>
<dbReference type="InterPro" id="IPR033771">
    <property type="entry name" value="Rrp44_CSD1"/>
</dbReference>
<dbReference type="PANTHER" id="PTHR23355">
    <property type="entry name" value="RIBONUCLEASE"/>
    <property type="match status" value="1"/>
</dbReference>
<dbReference type="InterPro" id="IPR033770">
    <property type="entry name" value="RRP44_S1"/>
</dbReference>
<evidence type="ECO:0000256" key="6">
    <source>
        <dbReference type="ARBA" id="ARBA00022835"/>
    </source>
</evidence>
<keyword evidence="8" id="KW-0694">RNA-binding</keyword>
<dbReference type="PANTHER" id="PTHR23355:SF35">
    <property type="entry name" value="EXOSOME COMPLEX EXONUCLEASE RRP44"/>
    <property type="match status" value="1"/>
</dbReference>
<dbReference type="Gene3D" id="2.40.50.140">
    <property type="entry name" value="Nucleic acid-binding proteins"/>
    <property type="match status" value="1"/>
</dbReference>
<feature type="region of interest" description="Disordered" evidence="11">
    <location>
        <begin position="307"/>
        <end position="347"/>
    </location>
</feature>
<dbReference type="Gene3D" id="2.40.50.690">
    <property type="match status" value="1"/>
</dbReference>
<organism evidence="14 15">
    <name type="scientific">Porites evermanni</name>
    <dbReference type="NCBI Taxonomy" id="104178"/>
    <lineage>
        <taxon>Eukaryota</taxon>
        <taxon>Metazoa</taxon>
        <taxon>Cnidaria</taxon>
        <taxon>Anthozoa</taxon>
        <taxon>Hexacorallia</taxon>
        <taxon>Scleractinia</taxon>
        <taxon>Fungiina</taxon>
        <taxon>Poritidae</taxon>
        <taxon>Porites</taxon>
    </lineage>
</organism>
<evidence type="ECO:0000256" key="2">
    <source>
        <dbReference type="ARBA" id="ARBA00005785"/>
    </source>
</evidence>
<dbReference type="Gene3D" id="2.40.50.700">
    <property type="match status" value="1"/>
</dbReference>
<feature type="compositionally biased region" description="Polar residues" evidence="11">
    <location>
        <begin position="307"/>
        <end position="316"/>
    </location>
</feature>
<evidence type="ECO:0000313" key="14">
    <source>
        <dbReference type="EMBL" id="CAH3191340.1"/>
    </source>
</evidence>
<feature type="compositionally biased region" description="Acidic residues" evidence="11">
    <location>
        <begin position="320"/>
        <end position="331"/>
    </location>
</feature>
<reference evidence="14 15" key="1">
    <citation type="submission" date="2022-05" db="EMBL/GenBank/DDBJ databases">
        <authorList>
            <consortium name="Genoscope - CEA"/>
            <person name="William W."/>
        </authorList>
    </citation>
    <scope>NUCLEOTIDE SEQUENCE [LARGE SCALE GENOMIC DNA]</scope>
</reference>
<keyword evidence="9" id="KW-0539">Nucleus</keyword>
<dbReference type="Proteomes" id="UP001159427">
    <property type="component" value="Unassembled WGS sequence"/>
</dbReference>
<protein>
    <recommendedName>
        <fullName evidence="16">Exosome complex exonuclease RRP44</fullName>
    </recommendedName>
</protein>
<comment type="caution">
    <text evidence="14">The sequence shown here is derived from an EMBL/GenBank/DDBJ whole genome shotgun (WGS) entry which is preliminary data.</text>
</comment>
<evidence type="ECO:0000256" key="9">
    <source>
        <dbReference type="ARBA" id="ARBA00023242"/>
    </source>
</evidence>
<dbReference type="SMART" id="SM00670">
    <property type="entry name" value="PINc"/>
    <property type="match status" value="1"/>
</dbReference>
<gene>
    <name evidence="14" type="ORF">PEVE_00021642</name>
</gene>
<keyword evidence="15" id="KW-1185">Reference proteome</keyword>
<feature type="domain" description="RNB" evidence="13">
    <location>
        <begin position="476"/>
        <end position="808"/>
    </location>
</feature>
<keyword evidence="3" id="KW-0698">rRNA processing</keyword>
<evidence type="ECO:0000256" key="10">
    <source>
        <dbReference type="RuleBase" id="RU003901"/>
    </source>
</evidence>
<dbReference type="Pfam" id="PF00773">
    <property type="entry name" value="RNB"/>
    <property type="match status" value="1"/>
</dbReference>
<sequence length="957" mass="108111">MLKSKVYVKKTRKGGVMKVVREHYLRDDVWCGASHCMNCGQTEDNLLHPSPQSSSKLCSFPHYLLLDTNIVLHQVDVLEDPIFKNVIILQTVLQEVQHLNASVYKRIRDIISNKERKFYVFSNEHHRETYIERRKDESANDRNDRAIRTAASWYDEHLKECEGGNDEESRIRIVLLTDDKKNKEKAKLEGIISYTAQEYVENLEGCEALADRLAHPSQTGQEESNGKKTKKLVYPEHLPLTKIQAGLKSGRYLQGSFHRSRENYTEAYVFVHDGDKQVFIQGLVNLNRAIHEDIVAVEILPKNQWSCPSSVVTTSASTENVDDDDDGDDESTNGGDGNDVNKTGGSSKVMSGKVVGIIKRNWRPYCGVLSKSSKPQGTQHLFIAAERRIPRIVIETRQADTLEGQRIVVSIDSWPQHSKYPVGHFVRKLGVIGDKETENEVLLLERDVPHFPFSAAVQKDLPAMPWRITDEDVKSRMDLRHIAVCSIDPPGCTDIDDALHWTKMENGNYQVGVHIADVTHFIRPGTALDDEAGNRGTTVYLTDKRIDMVPGLLSSDLCSLRSNVDRLAFSCLWEMTPQAEVVSTEFTKSIICSRVSFTYAEAQMRIDDPSQTDEITTSLRHLNKLAKILKARRIDQGALTLASPEVRFHIDSETHDPVDLQTKELKETNSLVEEFMLLANISVAKKIFQHFPEFAVLRRHPSPPPANYDILVKAAQSKGVHLEVDSAKSLAVSLDAANIPDEPYFNTLLRIMATRCMMQAVYFCSGMLAEEEFLHYGLATPIYTHFTSPIRRYSDIIVHRLLAVAIGALDSYPDLLNKAKTQKLCNHLNFRHKMAQYASRDSIDLHCQLFFQNKAITEEEAFVLFVRKNALQVLIPKYGLEGTVFMDKHGSGFVFNEEEPSLTVGEVTYRLFDRVVVKINVDKSSTENKFLSFSIISKKCVSAGKSNEPVSKKTKIG</sequence>
<evidence type="ECO:0000259" key="12">
    <source>
        <dbReference type="SMART" id="SM00670"/>
    </source>
</evidence>
<dbReference type="InterPro" id="IPR022966">
    <property type="entry name" value="RNase_II/R_CS"/>
</dbReference>